<reference evidence="14" key="1">
    <citation type="submission" date="2022-07" db="EMBL/GenBank/DDBJ databases">
        <title>Chromosome-level genome of Muraenolepis orangiensis.</title>
        <authorList>
            <person name="Kim J."/>
        </authorList>
    </citation>
    <scope>NUCLEOTIDE SEQUENCE</scope>
    <source>
        <strain evidence="14">KU_S4_2022</strain>
        <tissue evidence="14">Muscle</tissue>
    </source>
</reference>
<dbReference type="InterPro" id="IPR036507">
    <property type="entry name" value="Telomere_rpt-bd_fac_dimer_sf"/>
</dbReference>
<feature type="compositionally biased region" description="Basic and acidic residues" evidence="11">
    <location>
        <begin position="402"/>
        <end position="413"/>
    </location>
</feature>
<feature type="domain" description="HTH myb-type" evidence="13">
    <location>
        <begin position="469"/>
        <end position="521"/>
    </location>
</feature>
<comment type="function">
    <text evidence="10">Binds the telomeric double-stranded 5'-TTAGGG-3' repeat.</text>
</comment>
<keyword evidence="9 10" id="KW-0131">Cell cycle</keyword>
<dbReference type="InterPro" id="IPR030657">
    <property type="entry name" value="TERF2"/>
</dbReference>
<dbReference type="InterPro" id="IPR013867">
    <property type="entry name" value="Telomere_rpt-bd_fac_dimer_dom"/>
</dbReference>
<sequence length="522" mass="58010">MAANGMEAPTTHQQLECIVNRWLMDYYFFLAVDAMRNDKYADFCGVRDVLERLLSRPLECTEVMPSKIRVLQFLSRINDGEKLDLAFESDDSVTPLESAMDVLITLKEVFSISDEDLEKVCTSIREMLVVICLKNGQFEKAKEILTKHFPCGMVGKKALLMGLANQKVKSHEILEQTNFKKFKEDMVNFSMQLFPSSVPFLYKAAKQLVDMRLVDVGGASDRRGSQVEDEADLTDISRDSVPVCLISGGPSGRCVPYGARLSPVDPGPGSCVAGQRPENGHAALAWRSKPWQAHTVARLVTEPDSQVDTLVYTGPGGPDAGPELRAAPGMPRSESTNKKNRTVWQASQYPPTSSQEGPGHGSCTPRKVVVVAAAWEDSDSELLESPVRRPRKRGKSMAAARLDNDDANKESHSVMDSSSSTPQKTSPKEDKTKGKLLDNAKESKELWSDEESLFSDKGQKTPTNSGNSKKPWSKEESRTLKEAVARFGEGNWAKIMARCKFDNRTNVNLKDRWRTMKRLKLV</sequence>
<evidence type="ECO:0000313" key="15">
    <source>
        <dbReference type="Proteomes" id="UP001148018"/>
    </source>
</evidence>
<keyword evidence="2" id="KW-0158">Chromosome</keyword>
<dbReference type="Gene3D" id="1.25.40.210">
    <property type="entry name" value="Telomere repeat-binding factor, dimerisation domain"/>
    <property type="match status" value="1"/>
</dbReference>
<comment type="subunit">
    <text evidence="10">Homodimer.</text>
</comment>
<evidence type="ECO:0000256" key="10">
    <source>
        <dbReference type="PIRNR" id="PIRNR038016"/>
    </source>
</evidence>
<keyword evidence="7 10" id="KW-0238">DNA-binding</keyword>
<evidence type="ECO:0000256" key="2">
    <source>
        <dbReference type="ARBA" id="ARBA00022454"/>
    </source>
</evidence>
<dbReference type="InterPro" id="IPR017930">
    <property type="entry name" value="Myb_dom"/>
</dbReference>
<feature type="region of interest" description="Disordered" evidence="11">
    <location>
        <begin position="379"/>
        <end position="477"/>
    </location>
</feature>
<feature type="domain" description="Myb-like" evidence="12">
    <location>
        <begin position="464"/>
        <end position="517"/>
    </location>
</feature>
<comment type="caution">
    <text evidence="14">The sequence shown here is derived from an EMBL/GenBank/DDBJ whole genome shotgun (WGS) entry which is preliminary data.</text>
</comment>
<dbReference type="GO" id="GO:0003720">
    <property type="term" value="F:telomerase activity"/>
    <property type="evidence" value="ECO:0007669"/>
    <property type="project" value="TreeGrafter"/>
</dbReference>
<dbReference type="GO" id="GO:0070198">
    <property type="term" value="P:protein localization to chromosome, telomeric region"/>
    <property type="evidence" value="ECO:0007669"/>
    <property type="project" value="TreeGrafter"/>
</dbReference>
<dbReference type="PROSITE" id="PS51294">
    <property type="entry name" value="HTH_MYB"/>
    <property type="match status" value="1"/>
</dbReference>
<protein>
    <recommendedName>
        <fullName evidence="10">Telomeric repeat-binding factor</fullName>
    </recommendedName>
</protein>
<evidence type="ECO:0000259" key="12">
    <source>
        <dbReference type="PROSITE" id="PS50090"/>
    </source>
</evidence>
<dbReference type="SUPFAM" id="SSF46689">
    <property type="entry name" value="Homeodomain-like"/>
    <property type="match status" value="1"/>
</dbReference>
<keyword evidence="8 10" id="KW-0539">Nucleus</keyword>
<dbReference type="InterPro" id="IPR017357">
    <property type="entry name" value="TERF1/2"/>
</dbReference>
<comment type="subcellular location">
    <subcellularLocation>
        <location evidence="1">Chromosome</location>
        <location evidence="1">Telomere</location>
    </subcellularLocation>
    <subcellularLocation>
        <location evidence="10">Nucleus</location>
    </subcellularLocation>
</comment>
<dbReference type="PROSITE" id="PS50090">
    <property type="entry name" value="MYB_LIKE"/>
    <property type="match status" value="1"/>
</dbReference>
<dbReference type="GO" id="GO:0003691">
    <property type="term" value="F:double-stranded telomeric DNA binding"/>
    <property type="evidence" value="ECO:0007669"/>
    <property type="project" value="UniProtKB-UniRule"/>
</dbReference>
<dbReference type="Proteomes" id="UP001148018">
    <property type="component" value="Unassembled WGS sequence"/>
</dbReference>
<dbReference type="GO" id="GO:0070187">
    <property type="term" value="C:shelterin complex"/>
    <property type="evidence" value="ECO:0007669"/>
    <property type="project" value="TreeGrafter"/>
</dbReference>
<dbReference type="GO" id="GO:0031627">
    <property type="term" value="P:telomeric loop formation"/>
    <property type="evidence" value="ECO:0007669"/>
    <property type="project" value="TreeGrafter"/>
</dbReference>
<dbReference type="GO" id="GO:0031848">
    <property type="term" value="P:protection from non-homologous end joining at telomere"/>
    <property type="evidence" value="ECO:0007669"/>
    <property type="project" value="InterPro"/>
</dbReference>
<dbReference type="SMART" id="SM00717">
    <property type="entry name" value="SANT"/>
    <property type="match status" value="1"/>
</dbReference>
<dbReference type="GO" id="GO:0042803">
    <property type="term" value="F:protein homodimerization activity"/>
    <property type="evidence" value="ECO:0007669"/>
    <property type="project" value="UniProtKB-UniRule"/>
</dbReference>
<gene>
    <name evidence="14" type="ORF">NHX12_006048</name>
</gene>
<dbReference type="EMBL" id="JANIIK010000112">
    <property type="protein sequence ID" value="KAJ3593714.1"/>
    <property type="molecule type" value="Genomic_DNA"/>
</dbReference>
<dbReference type="AlphaFoldDB" id="A0A9Q0DSH2"/>
<dbReference type="GO" id="GO:1905839">
    <property type="term" value="P:negative regulation of telomeric D-loop disassembly"/>
    <property type="evidence" value="ECO:0007669"/>
    <property type="project" value="TreeGrafter"/>
</dbReference>
<dbReference type="PIRSF" id="PIRSF038016">
    <property type="entry name" value="Telomere_bd-1_Pin2"/>
    <property type="match status" value="1"/>
</dbReference>
<evidence type="ECO:0000256" key="11">
    <source>
        <dbReference type="SAM" id="MobiDB-lite"/>
    </source>
</evidence>
<dbReference type="PANTHER" id="PTHR46833">
    <property type="entry name" value="TELOMERIC REPEAT-BINDING FACTOR 2 TERF2"/>
    <property type="match status" value="1"/>
</dbReference>
<evidence type="ECO:0000256" key="5">
    <source>
        <dbReference type="ARBA" id="ARBA00022843"/>
    </source>
</evidence>
<evidence type="ECO:0000256" key="8">
    <source>
        <dbReference type="ARBA" id="ARBA00023242"/>
    </source>
</evidence>
<evidence type="ECO:0000256" key="1">
    <source>
        <dbReference type="ARBA" id="ARBA00004574"/>
    </source>
</evidence>
<dbReference type="GO" id="GO:0032210">
    <property type="term" value="P:regulation of telomere maintenance via telomerase"/>
    <property type="evidence" value="ECO:0007669"/>
    <property type="project" value="TreeGrafter"/>
</dbReference>
<proteinExistence type="predicted"/>
<evidence type="ECO:0000256" key="4">
    <source>
        <dbReference type="ARBA" id="ARBA00022553"/>
    </source>
</evidence>
<dbReference type="SUPFAM" id="SSF63600">
    <property type="entry name" value="Telomeric repeat binding factor (TRF) dimerisation domain"/>
    <property type="match status" value="1"/>
</dbReference>
<keyword evidence="6 10" id="KW-0779">Telomere</keyword>
<dbReference type="Pfam" id="PF00249">
    <property type="entry name" value="Myb_DNA-binding"/>
    <property type="match status" value="1"/>
</dbReference>
<feature type="compositionally biased region" description="Polar residues" evidence="11">
    <location>
        <begin position="342"/>
        <end position="356"/>
    </location>
</feature>
<accession>A0A9Q0DSH2</accession>
<dbReference type="GO" id="GO:0005654">
    <property type="term" value="C:nucleoplasm"/>
    <property type="evidence" value="ECO:0007669"/>
    <property type="project" value="UniProtKB-ARBA"/>
</dbReference>
<dbReference type="InterPro" id="IPR009057">
    <property type="entry name" value="Homeodomain-like_sf"/>
</dbReference>
<organism evidence="14 15">
    <name type="scientific">Muraenolepis orangiensis</name>
    <name type="common">Patagonian moray cod</name>
    <dbReference type="NCBI Taxonomy" id="630683"/>
    <lineage>
        <taxon>Eukaryota</taxon>
        <taxon>Metazoa</taxon>
        <taxon>Chordata</taxon>
        <taxon>Craniata</taxon>
        <taxon>Vertebrata</taxon>
        <taxon>Euteleostomi</taxon>
        <taxon>Actinopterygii</taxon>
        <taxon>Neopterygii</taxon>
        <taxon>Teleostei</taxon>
        <taxon>Neoteleostei</taxon>
        <taxon>Acanthomorphata</taxon>
        <taxon>Zeiogadaria</taxon>
        <taxon>Gadariae</taxon>
        <taxon>Gadiformes</taxon>
        <taxon>Muraenolepidoidei</taxon>
        <taxon>Muraenolepididae</taxon>
        <taxon>Muraenolepis</taxon>
    </lineage>
</organism>
<evidence type="ECO:0000313" key="14">
    <source>
        <dbReference type="EMBL" id="KAJ3593714.1"/>
    </source>
</evidence>
<keyword evidence="5" id="KW-0832">Ubl conjugation</keyword>
<dbReference type="Pfam" id="PF08558">
    <property type="entry name" value="TRF"/>
    <property type="match status" value="1"/>
</dbReference>
<evidence type="ECO:0000256" key="9">
    <source>
        <dbReference type="ARBA" id="ARBA00023306"/>
    </source>
</evidence>
<keyword evidence="4" id="KW-0597">Phosphoprotein</keyword>
<dbReference type="Gene3D" id="1.10.10.60">
    <property type="entry name" value="Homeodomain-like"/>
    <property type="match status" value="1"/>
</dbReference>
<dbReference type="OrthoDB" id="608866at2759"/>
<evidence type="ECO:0000256" key="3">
    <source>
        <dbReference type="ARBA" id="ARBA00022499"/>
    </source>
</evidence>
<dbReference type="PANTHER" id="PTHR46833:SF1">
    <property type="entry name" value="TELOMERIC REPEAT-BINDING FACTOR 2"/>
    <property type="match status" value="1"/>
</dbReference>
<dbReference type="InterPro" id="IPR001005">
    <property type="entry name" value="SANT/Myb"/>
</dbReference>
<evidence type="ECO:0000256" key="7">
    <source>
        <dbReference type="ARBA" id="ARBA00023125"/>
    </source>
</evidence>
<keyword evidence="3" id="KW-1017">Isopeptide bond</keyword>
<keyword evidence="15" id="KW-1185">Reference proteome</keyword>
<dbReference type="GO" id="GO:0061820">
    <property type="term" value="P:telomeric D-loop disassembly"/>
    <property type="evidence" value="ECO:0007669"/>
    <property type="project" value="TreeGrafter"/>
</dbReference>
<dbReference type="CDD" id="cd11660">
    <property type="entry name" value="SANT_TRF"/>
    <property type="match status" value="1"/>
</dbReference>
<dbReference type="GO" id="GO:0098505">
    <property type="term" value="F:G-rich strand telomeric DNA binding"/>
    <property type="evidence" value="ECO:0007669"/>
    <property type="project" value="TreeGrafter"/>
</dbReference>
<evidence type="ECO:0000259" key="13">
    <source>
        <dbReference type="PROSITE" id="PS51294"/>
    </source>
</evidence>
<name>A0A9Q0DSH2_9TELE</name>
<evidence type="ECO:0000256" key="6">
    <source>
        <dbReference type="ARBA" id="ARBA00022895"/>
    </source>
</evidence>
<feature type="compositionally biased region" description="Basic and acidic residues" evidence="11">
    <location>
        <begin position="426"/>
        <end position="447"/>
    </location>
</feature>
<dbReference type="GO" id="GO:0032208">
    <property type="term" value="P:negative regulation of telomere maintenance via recombination"/>
    <property type="evidence" value="ECO:0007669"/>
    <property type="project" value="TreeGrafter"/>
</dbReference>
<feature type="region of interest" description="Disordered" evidence="11">
    <location>
        <begin position="308"/>
        <end position="364"/>
    </location>
</feature>
<feature type="compositionally biased region" description="Polar residues" evidence="11">
    <location>
        <begin position="460"/>
        <end position="470"/>
    </location>
</feature>